<dbReference type="Gene3D" id="1.20.1560.10">
    <property type="entry name" value="ABC transporter type 1, transmembrane domain"/>
    <property type="match status" value="1"/>
</dbReference>
<evidence type="ECO:0000259" key="8">
    <source>
        <dbReference type="PROSITE" id="PS50893"/>
    </source>
</evidence>
<feature type="transmembrane region" description="Helical" evidence="7">
    <location>
        <begin position="60"/>
        <end position="81"/>
    </location>
</feature>
<dbReference type="InterPro" id="IPR036640">
    <property type="entry name" value="ABC1_TM_sf"/>
</dbReference>
<dbReference type="InterPro" id="IPR017871">
    <property type="entry name" value="ABC_transporter-like_CS"/>
</dbReference>
<dbReference type="InterPro" id="IPR039421">
    <property type="entry name" value="Type_1_exporter"/>
</dbReference>
<feature type="domain" description="ABC transmembrane type-1" evidence="9">
    <location>
        <begin position="130"/>
        <end position="308"/>
    </location>
</feature>
<dbReference type="Gene3D" id="3.40.50.300">
    <property type="entry name" value="P-loop containing nucleotide triphosphate hydrolases"/>
    <property type="match status" value="1"/>
</dbReference>
<dbReference type="Proteomes" id="UP001596496">
    <property type="component" value="Unassembled WGS sequence"/>
</dbReference>
<evidence type="ECO:0000256" key="4">
    <source>
        <dbReference type="ARBA" id="ARBA00022840"/>
    </source>
</evidence>
<dbReference type="EMBL" id="JBHTCG010000006">
    <property type="protein sequence ID" value="MFC7382694.1"/>
    <property type="molecule type" value="Genomic_DNA"/>
</dbReference>
<keyword evidence="6 7" id="KW-0472">Membrane</keyword>
<keyword evidence="2 7" id="KW-0812">Transmembrane</keyword>
<dbReference type="PANTHER" id="PTHR24221:SF646">
    <property type="entry name" value="HAEMOLYSIN SECRETION ATP-BINDING PROTEIN"/>
    <property type="match status" value="1"/>
</dbReference>
<dbReference type="InterPro" id="IPR011527">
    <property type="entry name" value="ABC1_TM_dom"/>
</dbReference>
<evidence type="ECO:0000256" key="6">
    <source>
        <dbReference type="ARBA" id="ARBA00023136"/>
    </source>
</evidence>
<dbReference type="InterPro" id="IPR003593">
    <property type="entry name" value="AAA+_ATPase"/>
</dbReference>
<keyword evidence="5 7" id="KW-1133">Transmembrane helix</keyword>
<evidence type="ECO:0000256" key="1">
    <source>
        <dbReference type="ARBA" id="ARBA00004651"/>
    </source>
</evidence>
<comment type="caution">
    <text evidence="10">The sequence shown here is derived from an EMBL/GenBank/DDBJ whole genome shotgun (WGS) entry which is preliminary data.</text>
</comment>
<organism evidence="10 11">
    <name type="scientific">Sphaerisporangium rhizosphaerae</name>
    <dbReference type="NCBI Taxonomy" id="2269375"/>
    <lineage>
        <taxon>Bacteria</taxon>
        <taxon>Bacillati</taxon>
        <taxon>Actinomycetota</taxon>
        <taxon>Actinomycetes</taxon>
        <taxon>Streptosporangiales</taxon>
        <taxon>Streptosporangiaceae</taxon>
        <taxon>Sphaerisporangium</taxon>
    </lineage>
</organism>
<sequence>MTSRFAPVLLLFRAAWRTSPRNVVTVLVCDPLGRVAEPLVAVGVGVAVAGVLSGSRPQQLLGVTLFVTALLLIHVLGSLGIRSRVRLEAETARTIDGWLIQAMLGLRTVDLLQDGALRERIDRIRSRERVDLTGSAFGGLVLVVGAVLQFGLTVLLLAEVSLWLALIPVLSVPALRWNGRAFSAEDHADETAGPLVDRAGVLAEHLASPAGGLTARAGGAGAGLVRRAEELWDEADRCRDRGDRSAFAWTLAGTSIISLSVAAALGWTAWAAAGGKLGLADLAMVIALTGQLGIVLGNLMQQTTRARRLMRVARDLDGVLGELQRQVAAPTAGTRQEEPRGGREPLVLSGLSYTYPGRAVSSVSAVNLEIPSGSVVAVVGENGSGKTTLVKLMAGLLTPDCGEISKGAATLTAESRRQWQQGVTALMQDFGRYELTVREGVALGDVEAAAKRPELLPAACTRAGLDQDVEKLPDGLETQTGSRWSHGIDLSGGQWQKIALARSYVRQDWWLFVMDEPSSALDVEAEARLFDRFRELTAQCRAVGGIALFVSHRLAATAQADLIVVLDDGVIAQVGTPGELRNSLGLYQELSAIQESNYDVRHPLDSAAT</sequence>
<accession>A0ABW2P1U3</accession>
<reference evidence="11" key="1">
    <citation type="journal article" date="2019" name="Int. J. Syst. Evol. Microbiol.">
        <title>The Global Catalogue of Microorganisms (GCM) 10K type strain sequencing project: providing services to taxonomists for standard genome sequencing and annotation.</title>
        <authorList>
            <consortium name="The Broad Institute Genomics Platform"/>
            <consortium name="The Broad Institute Genome Sequencing Center for Infectious Disease"/>
            <person name="Wu L."/>
            <person name="Ma J."/>
        </authorList>
    </citation>
    <scope>NUCLEOTIDE SEQUENCE [LARGE SCALE GENOMIC DNA]</scope>
    <source>
        <strain evidence="11">CECT 7649</strain>
    </source>
</reference>
<keyword evidence="3" id="KW-0547">Nucleotide-binding</keyword>
<dbReference type="PROSITE" id="PS50929">
    <property type="entry name" value="ABC_TM1F"/>
    <property type="match status" value="1"/>
</dbReference>
<feature type="domain" description="ABC transporter" evidence="8">
    <location>
        <begin position="346"/>
        <end position="593"/>
    </location>
</feature>
<keyword evidence="4 10" id="KW-0067">ATP-binding</keyword>
<comment type="subcellular location">
    <subcellularLocation>
        <location evidence="1">Cell membrane</location>
        <topology evidence="1">Multi-pass membrane protein</topology>
    </subcellularLocation>
</comment>
<dbReference type="PROSITE" id="PS00211">
    <property type="entry name" value="ABC_TRANSPORTER_1"/>
    <property type="match status" value="1"/>
</dbReference>
<evidence type="ECO:0000256" key="5">
    <source>
        <dbReference type="ARBA" id="ARBA00022989"/>
    </source>
</evidence>
<keyword evidence="11" id="KW-1185">Reference proteome</keyword>
<evidence type="ECO:0000256" key="2">
    <source>
        <dbReference type="ARBA" id="ARBA00022692"/>
    </source>
</evidence>
<feature type="transmembrane region" description="Helical" evidence="7">
    <location>
        <begin position="130"/>
        <end position="148"/>
    </location>
</feature>
<evidence type="ECO:0000313" key="10">
    <source>
        <dbReference type="EMBL" id="MFC7382694.1"/>
    </source>
</evidence>
<dbReference type="GO" id="GO:0005524">
    <property type="term" value="F:ATP binding"/>
    <property type="evidence" value="ECO:0007669"/>
    <property type="project" value="UniProtKB-KW"/>
</dbReference>
<evidence type="ECO:0000259" key="9">
    <source>
        <dbReference type="PROSITE" id="PS50929"/>
    </source>
</evidence>
<feature type="transmembrane region" description="Helical" evidence="7">
    <location>
        <begin position="282"/>
        <end position="300"/>
    </location>
</feature>
<dbReference type="InterPro" id="IPR003439">
    <property type="entry name" value="ABC_transporter-like_ATP-bd"/>
</dbReference>
<dbReference type="SMART" id="SM00382">
    <property type="entry name" value="AAA"/>
    <property type="match status" value="1"/>
</dbReference>
<dbReference type="Pfam" id="PF00005">
    <property type="entry name" value="ABC_tran"/>
    <property type="match status" value="1"/>
</dbReference>
<evidence type="ECO:0000256" key="7">
    <source>
        <dbReference type="SAM" id="Phobius"/>
    </source>
</evidence>
<feature type="transmembrane region" description="Helical" evidence="7">
    <location>
        <begin position="246"/>
        <end position="270"/>
    </location>
</feature>
<protein>
    <submittedName>
        <fullName evidence="10">ATP-binding cassette domain-containing protein</fullName>
    </submittedName>
</protein>
<dbReference type="PANTHER" id="PTHR24221">
    <property type="entry name" value="ATP-BINDING CASSETTE SUB-FAMILY B"/>
    <property type="match status" value="1"/>
</dbReference>
<dbReference type="RefSeq" id="WP_380825983.1">
    <property type="nucleotide sequence ID" value="NZ_JBHTCG010000006.1"/>
</dbReference>
<dbReference type="CDD" id="cd03228">
    <property type="entry name" value="ABCC_MRP_Like"/>
    <property type="match status" value="1"/>
</dbReference>
<name>A0ABW2P1U3_9ACTN</name>
<evidence type="ECO:0000313" key="11">
    <source>
        <dbReference type="Proteomes" id="UP001596496"/>
    </source>
</evidence>
<gene>
    <name evidence="10" type="ORF">ACFQSB_10800</name>
</gene>
<dbReference type="SUPFAM" id="SSF90123">
    <property type="entry name" value="ABC transporter transmembrane region"/>
    <property type="match status" value="1"/>
</dbReference>
<proteinExistence type="predicted"/>
<evidence type="ECO:0000256" key="3">
    <source>
        <dbReference type="ARBA" id="ARBA00022741"/>
    </source>
</evidence>
<feature type="transmembrane region" description="Helical" evidence="7">
    <location>
        <begin position="154"/>
        <end position="175"/>
    </location>
</feature>
<dbReference type="PROSITE" id="PS50893">
    <property type="entry name" value="ABC_TRANSPORTER_2"/>
    <property type="match status" value="1"/>
</dbReference>
<dbReference type="SUPFAM" id="SSF52540">
    <property type="entry name" value="P-loop containing nucleoside triphosphate hydrolases"/>
    <property type="match status" value="1"/>
</dbReference>
<dbReference type="InterPro" id="IPR027417">
    <property type="entry name" value="P-loop_NTPase"/>
</dbReference>